<name>A0ABT4L9A1_9SPHI</name>
<protein>
    <submittedName>
        <fullName evidence="2">DUF4397 domain-containing protein</fullName>
    </submittedName>
</protein>
<dbReference type="InterPro" id="IPR025510">
    <property type="entry name" value="DUF4397"/>
</dbReference>
<accession>A0ABT4L9A1</accession>
<dbReference type="PROSITE" id="PS51257">
    <property type="entry name" value="PROKAR_LIPOPROTEIN"/>
    <property type="match status" value="1"/>
</dbReference>
<sequence>MSCSTKSFLPARSIILLFVVFILSSCKKNDPGVVVKGEAKVKIVNAVQTESGQNLYVDDQKVEINALNFGETSDYLKIFSGSRKIGFKDGNNVATEAEINFIPSITYTTFLVSDRTGKKEVINFEDNLSNTENDKAKIKLINLTPYFNTGISVSVQTGTQFVNSLMYKEASNYFTVDTGLNLRFNVVGSTNIKTIAGTDLQPGKIYTIWFSGTTTATLEAHIITDN</sequence>
<keyword evidence="3" id="KW-1185">Reference proteome</keyword>
<feature type="domain" description="DUF4397" evidence="1">
    <location>
        <begin position="39"/>
        <end position="146"/>
    </location>
</feature>
<dbReference type="RefSeq" id="WP_269427558.1">
    <property type="nucleotide sequence ID" value="NZ_JAPWGM010000003.1"/>
</dbReference>
<organism evidence="2 3">
    <name type="scientific">Pedobacter punctiformis</name>
    <dbReference type="NCBI Taxonomy" id="3004097"/>
    <lineage>
        <taxon>Bacteria</taxon>
        <taxon>Pseudomonadati</taxon>
        <taxon>Bacteroidota</taxon>
        <taxon>Sphingobacteriia</taxon>
        <taxon>Sphingobacteriales</taxon>
        <taxon>Sphingobacteriaceae</taxon>
        <taxon>Pedobacter</taxon>
    </lineage>
</organism>
<dbReference type="EMBL" id="JAPWGM010000003">
    <property type="protein sequence ID" value="MCZ4244490.1"/>
    <property type="molecule type" value="Genomic_DNA"/>
</dbReference>
<evidence type="ECO:0000259" key="1">
    <source>
        <dbReference type="Pfam" id="PF14344"/>
    </source>
</evidence>
<comment type="caution">
    <text evidence="2">The sequence shown here is derived from an EMBL/GenBank/DDBJ whole genome shotgun (WGS) entry which is preliminary data.</text>
</comment>
<dbReference type="Pfam" id="PF14344">
    <property type="entry name" value="DUF4397"/>
    <property type="match status" value="1"/>
</dbReference>
<gene>
    <name evidence="2" type="ORF">O0955_10790</name>
</gene>
<proteinExistence type="predicted"/>
<reference evidence="2" key="1">
    <citation type="submission" date="2022-12" db="EMBL/GenBank/DDBJ databases">
        <title>Genome sequence of HCMS5-2.</title>
        <authorList>
            <person name="Woo H."/>
        </authorList>
    </citation>
    <scope>NUCLEOTIDE SEQUENCE</scope>
    <source>
        <strain evidence="2">HCMS5-2</strain>
    </source>
</reference>
<evidence type="ECO:0000313" key="3">
    <source>
        <dbReference type="Proteomes" id="UP001144347"/>
    </source>
</evidence>
<evidence type="ECO:0000313" key="2">
    <source>
        <dbReference type="EMBL" id="MCZ4244490.1"/>
    </source>
</evidence>
<dbReference type="Proteomes" id="UP001144347">
    <property type="component" value="Unassembled WGS sequence"/>
</dbReference>